<name>A0A059XUW4_9BACT</name>
<evidence type="ECO:0000313" key="3">
    <source>
        <dbReference type="Proteomes" id="UP000027059"/>
    </source>
</evidence>
<accession>A0A059XUW4</accession>
<protein>
    <submittedName>
        <fullName evidence="2">Uncharacterized protein</fullName>
    </submittedName>
</protein>
<organism evidence="2 3">
    <name type="scientific">Leptospirillum ferriphilum YSK</name>
    <dbReference type="NCBI Taxonomy" id="1441628"/>
    <lineage>
        <taxon>Bacteria</taxon>
        <taxon>Pseudomonadati</taxon>
        <taxon>Nitrospirota</taxon>
        <taxon>Nitrospiria</taxon>
        <taxon>Nitrospirales</taxon>
        <taxon>Nitrospiraceae</taxon>
        <taxon>Leptospirillum</taxon>
    </lineage>
</organism>
<dbReference type="KEGG" id="lfp:Y981_09240"/>
<keyword evidence="1" id="KW-0472">Membrane</keyword>
<evidence type="ECO:0000313" key="2">
    <source>
        <dbReference type="EMBL" id="AIA30860.1"/>
    </source>
</evidence>
<keyword evidence="3" id="KW-1185">Reference proteome</keyword>
<sequence>MENNRLFYARLILFLGIELLAIQLGMSLNRYSLLNGVGWVGMLSWFLIGGALAGSIGFGVLLSEIRPAPPEGRDPGFFWRFVPQLPWFWALLVSAIDSYFYFPRI</sequence>
<dbReference type="RefSeq" id="WP_014961555.1">
    <property type="nucleotide sequence ID" value="NZ_CP007243.1"/>
</dbReference>
<dbReference type="AlphaFoldDB" id="A0A059XUW4"/>
<proteinExistence type="predicted"/>
<reference evidence="3" key="1">
    <citation type="submission" date="2014-02" db="EMBL/GenBank/DDBJ databases">
        <title>Complete genome sequence and comparative genomic analysis of the nitrogen-fixing bacterium Leptospirillum ferriphilum YSK.</title>
        <authorList>
            <person name="Guo X."/>
            <person name="Yin H."/>
            <person name="Liang Y."/>
            <person name="Hu Q."/>
            <person name="Ma L."/>
            <person name="Xiao Y."/>
            <person name="Zhang X."/>
            <person name="Qiu G."/>
            <person name="Liu X."/>
        </authorList>
    </citation>
    <scope>NUCLEOTIDE SEQUENCE [LARGE SCALE GENOMIC DNA]</scope>
    <source>
        <strain evidence="3">YSK</strain>
    </source>
</reference>
<keyword evidence="1" id="KW-0812">Transmembrane</keyword>
<feature type="transmembrane region" description="Helical" evidence="1">
    <location>
        <begin position="6"/>
        <end position="25"/>
    </location>
</feature>
<gene>
    <name evidence="2" type="ORF">Y981_09240</name>
</gene>
<keyword evidence="1" id="KW-1133">Transmembrane helix</keyword>
<dbReference type="EMBL" id="CP007243">
    <property type="protein sequence ID" value="AIA30860.1"/>
    <property type="molecule type" value="Genomic_DNA"/>
</dbReference>
<feature type="transmembrane region" description="Helical" evidence="1">
    <location>
        <begin position="81"/>
        <end position="102"/>
    </location>
</feature>
<feature type="transmembrane region" description="Helical" evidence="1">
    <location>
        <begin position="37"/>
        <end position="61"/>
    </location>
</feature>
<reference evidence="2 3" key="2">
    <citation type="journal article" date="2015" name="Biomed. Res. Int.">
        <title>Effects of Arsenite Resistance on the Growth and Functional Gene Expression of Leptospirillum ferriphilum and Acidithiobacillus thiooxidans in Pure Culture and Coculture.</title>
        <authorList>
            <person name="Jiang H."/>
            <person name="Liang Y."/>
            <person name="Yin H."/>
            <person name="Xiao Y."/>
            <person name="Guo X."/>
            <person name="Xu Y."/>
            <person name="Hu Q."/>
            <person name="Liu H."/>
            <person name="Liu X."/>
        </authorList>
    </citation>
    <scope>NUCLEOTIDE SEQUENCE [LARGE SCALE GENOMIC DNA]</scope>
    <source>
        <strain evidence="2 3">YSK</strain>
    </source>
</reference>
<dbReference type="Proteomes" id="UP000027059">
    <property type="component" value="Chromosome"/>
</dbReference>
<dbReference type="OrthoDB" id="9811904at2"/>
<evidence type="ECO:0000256" key="1">
    <source>
        <dbReference type="SAM" id="Phobius"/>
    </source>
</evidence>
<dbReference type="HOGENOM" id="CLU_2233174_0_0_0"/>